<dbReference type="AlphaFoldDB" id="Q727B9"/>
<sequence length="47" mass="5388">MALISDAMVLPVCRLWRRFVMPLQMRRNQYEAFPTQVNGSGCSPFVA</sequence>
<proteinExistence type="predicted"/>
<evidence type="ECO:0000313" key="2">
    <source>
        <dbReference type="Proteomes" id="UP000002194"/>
    </source>
</evidence>
<dbReference type="EnsemblBacteria" id="AAS97408">
    <property type="protein sequence ID" value="AAS97408"/>
    <property type="gene ID" value="DVU_2936"/>
</dbReference>
<organism evidence="1 2">
    <name type="scientific">Nitratidesulfovibrio vulgaris (strain ATCC 29579 / DSM 644 / CCUG 34227 / NCIMB 8303 / VKM B-1760 / Hildenborough)</name>
    <name type="common">Desulfovibrio vulgaris</name>
    <dbReference type="NCBI Taxonomy" id="882"/>
    <lineage>
        <taxon>Bacteria</taxon>
        <taxon>Pseudomonadati</taxon>
        <taxon>Thermodesulfobacteriota</taxon>
        <taxon>Desulfovibrionia</taxon>
        <taxon>Desulfovibrionales</taxon>
        <taxon>Desulfovibrionaceae</taxon>
        <taxon>Nitratidesulfovibrio</taxon>
    </lineage>
</organism>
<accession>Q727B9</accession>
<keyword evidence="2" id="KW-1185">Reference proteome</keyword>
<dbReference type="Proteomes" id="UP000002194">
    <property type="component" value="Chromosome"/>
</dbReference>
<evidence type="ECO:0000313" key="1">
    <source>
        <dbReference type="EMBL" id="AAS97408.1"/>
    </source>
</evidence>
<reference evidence="1 2" key="1">
    <citation type="journal article" date="2004" name="Nat. Biotechnol.">
        <title>The genome sequence of the anaerobic, sulfate-reducing bacterium Desulfovibrio vulgaris Hildenborough.</title>
        <authorList>
            <person name="Heidelberg J.F."/>
            <person name="Seshadri R."/>
            <person name="Haveman S.A."/>
            <person name="Hemme C.L."/>
            <person name="Paulsen I.T."/>
            <person name="Kolonay J.F."/>
            <person name="Eisen J.A."/>
            <person name="Ward N."/>
            <person name="Methe B."/>
            <person name="Brinkac L.M."/>
            <person name="Daugherty S.C."/>
            <person name="Deboy R.T."/>
            <person name="Dodson R.J."/>
            <person name="Durkin A.S."/>
            <person name="Madupu R."/>
            <person name="Nelson W.C."/>
            <person name="Sullivan S.A."/>
            <person name="Fouts D."/>
            <person name="Haft D.H."/>
            <person name="Selengut J."/>
            <person name="Peterson J.D."/>
            <person name="Davidsen T.M."/>
            <person name="Zafar N."/>
            <person name="Zhou L."/>
            <person name="Radune D."/>
            <person name="Dimitrov G."/>
            <person name="Hance M."/>
            <person name="Tran K."/>
            <person name="Khouri H."/>
            <person name="Gill J."/>
            <person name="Utterback T.R."/>
            <person name="Feldblyum T.V."/>
            <person name="Wall J.D."/>
            <person name="Voordouw G."/>
            <person name="Fraser C.M."/>
        </authorList>
    </citation>
    <scope>NUCLEOTIDE SEQUENCE [LARGE SCALE GENOMIC DNA]</scope>
    <source>
        <strain evidence="2">ATCC 29579 / DSM 644 / NCIMB 8303 / VKM B-1760 / Hildenborough</strain>
    </source>
</reference>
<name>Q727B9_NITV2</name>
<dbReference type="HOGENOM" id="CLU_3167327_0_0_7"/>
<dbReference type="PaxDb" id="882-DVU_2936"/>
<dbReference type="EMBL" id="AE017285">
    <property type="protein sequence ID" value="AAS97408.1"/>
    <property type="molecule type" value="Genomic_DNA"/>
</dbReference>
<dbReference type="KEGG" id="dvu:DVU_2936"/>
<gene>
    <name evidence="1" type="ordered locus">DVU_2936</name>
</gene>
<protein>
    <submittedName>
        <fullName evidence="1">Uncharacterized protein</fullName>
    </submittedName>
</protein>